<keyword evidence="3" id="KW-1185">Reference proteome</keyword>
<evidence type="ECO:0000313" key="3">
    <source>
        <dbReference type="Proteomes" id="UP000789405"/>
    </source>
</evidence>
<feature type="transmembrane region" description="Helical" evidence="1">
    <location>
        <begin position="51"/>
        <end position="75"/>
    </location>
</feature>
<feature type="transmembrane region" description="Helical" evidence="1">
    <location>
        <begin position="20"/>
        <end position="39"/>
    </location>
</feature>
<keyword evidence="1" id="KW-0472">Membrane</keyword>
<protein>
    <submittedName>
        <fullName evidence="2">17104_t:CDS:1</fullName>
    </submittedName>
</protein>
<keyword evidence="1" id="KW-0812">Transmembrane</keyword>
<accession>A0A9N8ZMH2</accession>
<dbReference type="OrthoDB" id="2402679at2759"/>
<feature type="transmembrane region" description="Helical" evidence="1">
    <location>
        <begin position="87"/>
        <end position="108"/>
    </location>
</feature>
<organism evidence="2 3">
    <name type="scientific">Dentiscutata erythropus</name>
    <dbReference type="NCBI Taxonomy" id="1348616"/>
    <lineage>
        <taxon>Eukaryota</taxon>
        <taxon>Fungi</taxon>
        <taxon>Fungi incertae sedis</taxon>
        <taxon>Mucoromycota</taxon>
        <taxon>Glomeromycotina</taxon>
        <taxon>Glomeromycetes</taxon>
        <taxon>Diversisporales</taxon>
        <taxon>Gigasporaceae</taxon>
        <taxon>Dentiscutata</taxon>
    </lineage>
</organism>
<evidence type="ECO:0000256" key="1">
    <source>
        <dbReference type="SAM" id="Phobius"/>
    </source>
</evidence>
<evidence type="ECO:0000313" key="2">
    <source>
        <dbReference type="EMBL" id="CAG8500794.1"/>
    </source>
</evidence>
<sequence>MKYENNTTRCCCCISLERGVKYITILTLFTTAYAVFKSISSLQSYDYRDIVLVYLVINSLFLLALIFGLFVCCCAKTAYLLRAYSTLYNIFTVVEVLYTIVVIIILILDKENIIESCRIGIISSNHSYIDPISTCNSLYNQVQIITIVAYALSTLIVIHFAMVISAYAARCRDNEKRLQPVT</sequence>
<name>A0A9N8ZMH2_9GLOM</name>
<reference evidence="2" key="1">
    <citation type="submission" date="2021-06" db="EMBL/GenBank/DDBJ databases">
        <authorList>
            <person name="Kallberg Y."/>
            <person name="Tangrot J."/>
            <person name="Rosling A."/>
        </authorList>
    </citation>
    <scope>NUCLEOTIDE SEQUENCE</scope>
    <source>
        <strain evidence="2">MA453B</strain>
    </source>
</reference>
<dbReference type="AlphaFoldDB" id="A0A9N8ZMH2"/>
<proteinExistence type="predicted"/>
<dbReference type="Proteomes" id="UP000789405">
    <property type="component" value="Unassembled WGS sequence"/>
</dbReference>
<gene>
    <name evidence="2" type="ORF">DERYTH_LOCUS2891</name>
</gene>
<dbReference type="EMBL" id="CAJVPY010000962">
    <property type="protein sequence ID" value="CAG8500794.1"/>
    <property type="molecule type" value="Genomic_DNA"/>
</dbReference>
<feature type="transmembrane region" description="Helical" evidence="1">
    <location>
        <begin position="147"/>
        <end position="169"/>
    </location>
</feature>
<comment type="caution">
    <text evidence="2">The sequence shown here is derived from an EMBL/GenBank/DDBJ whole genome shotgun (WGS) entry which is preliminary data.</text>
</comment>
<keyword evidence="1" id="KW-1133">Transmembrane helix</keyword>